<gene>
    <name evidence="2" type="ORF">VNO77_26004</name>
</gene>
<dbReference type="EMBL" id="JAYMYQ010000006">
    <property type="protein sequence ID" value="KAK7322615.1"/>
    <property type="molecule type" value="Genomic_DNA"/>
</dbReference>
<proteinExistence type="predicted"/>
<keyword evidence="3" id="KW-1185">Reference proteome</keyword>
<sequence length="82" mass="9127">MAHGSLAQIDKGLRQLSTDTLPSRLRSGVKAKLEEFPVLEWPISSNSREPKLLPKSSRPRIGTNQLNSQKLSDLFEKSPPAF</sequence>
<reference evidence="2 3" key="1">
    <citation type="submission" date="2024-01" db="EMBL/GenBank/DDBJ databases">
        <title>The genomes of 5 underutilized Papilionoideae crops provide insights into root nodulation and disease resistanc.</title>
        <authorList>
            <person name="Jiang F."/>
        </authorList>
    </citation>
    <scope>NUCLEOTIDE SEQUENCE [LARGE SCALE GENOMIC DNA]</scope>
    <source>
        <strain evidence="2">LVBAO_FW01</strain>
        <tissue evidence="2">Leaves</tissue>
    </source>
</reference>
<accession>A0AAN9KRL2</accession>
<feature type="compositionally biased region" description="Polar residues" evidence="1">
    <location>
        <begin position="62"/>
        <end position="71"/>
    </location>
</feature>
<feature type="region of interest" description="Disordered" evidence="1">
    <location>
        <begin position="46"/>
        <end position="82"/>
    </location>
</feature>
<dbReference type="Proteomes" id="UP001367508">
    <property type="component" value="Unassembled WGS sequence"/>
</dbReference>
<evidence type="ECO:0000256" key="1">
    <source>
        <dbReference type="SAM" id="MobiDB-lite"/>
    </source>
</evidence>
<feature type="region of interest" description="Disordered" evidence="1">
    <location>
        <begin position="1"/>
        <end position="20"/>
    </location>
</feature>
<name>A0AAN9KRL2_CANGL</name>
<organism evidence="2 3">
    <name type="scientific">Canavalia gladiata</name>
    <name type="common">Sword bean</name>
    <name type="synonym">Dolichos gladiatus</name>
    <dbReference type="NCBI Taxonomy" id="3824"/>
    <lineage>
        <taxon>Eukaryota</taxon>
        <taxon>Viridiplantae</taxon>
        <taxon>Streptophyta</taxon>
        <taxon>Embryophyta</taxon>
        <taxon>Tracheophyta</taxon>
        <taxon>Spermatophyta</taxon>
        <taxon>Magnoliopsida</taxon>
        <taxon>eudicotyledons</taxon>
        <taxon>Gunneridae</taxon>
        <taxon>Pentapetalae</taxon>
        <taxon>rosids</taxon>
        <taxon>fabids</taxon>
        <taxon>Fabales</taxon>
        <taxon>Fabaceae</taxon>
        <taxon>Papilionoideae</taxon>
        <taxon>50 kb inversion clade</taxon>
        <taxon>NPAAA clade</taxon>
        <taxon>indigoferoid/millettioid clade</taxon>
        <taxon>Phaseoleae</taxon>
        <taxon>Canavalia</taxon>
    </lineage>
</organism>
<evidence type="ECO:0000313" key="3">
    <source>
        <dbReference type="Proteomes" id="UP001367508"/>
    </source>
</evidence>
<protein>
    <submittedName>
        <fullName evidence="2">Uncharacterized protein</fullName>
    </submittedName>
</protein>
<comment type="caution">
    <text evidence="2">The sequence shown here is derived from an EMBL/GenBank/DDBJ whole genome shotgun (WGS) entry which is preliminary data.</text>
</comment>
<evidence type="ECO:0000313" key="2">
    <source>
        <dbReference type="EMBL" id="KAK7322615.1"/>
    </source>
</evidence>
<dbReference type="AlphaFoldDB" id="A0AAN9KRL2"/>